<organism evidence="3 4">
    <name type="scientific">Fuerstiella marisgermanici</name>
    <dbReference type="NCBI Taxonomy" id="1891926"/>
    <lineage>
        <taxon>Bacteria</taxon>
        <taxon>Pseudomonadati</taxon>
        <taxon>Planctomycetota</taxon>
        <taxon>Planctomycetia</taxon>
        <taxon>Planctomycetales</taxon>
        <taxon>Planctomycetaceae</taxon>
        <taxon>Fuerstiella</taxon>
    </lineage>
</organism>
<keyword evidence="3" id="KW-0378">Hydrolase</keyword>
<feature type="region of interest" description="Disordered" evidence="1">
    <location>
        <begin position="495"/>
        <end position="524"/>
    </location>
</feature>
<keyword evidence="4" id="KW-1185">Reference proteome</keyword>
<dbReference type="Gene3D" id="3.40.720.10">
    <property type="entry name" value="Alkaline Phosphatase, subunit A"/>
    <property type="match status" value="1"/>
</dbReference>
<dbReference type="GO" id="GO:0047753">
    <property type="term" value="F:choline-sulfatase activity"/>
    <property type="evidence" value="ECO:0007669"/>
    <property type="project" value="UniProtKB-EC"/>
</dbReference>
<evidence type="ECO:0000313" key="4">
    <source>
        <dbReference type="Proteomes" id="UP000187735"/>
    </source>
</evidence>
<evidence type="ECO:0000256" key="1">
    <source>
        <dbReference type="SAM" id="MobiDB-lite"/>
    </source>
</evidence>
<dbReference type="Pfam" id="PF00884">
    <property type="entry name" value="Sulfatase"/>
    <property type="match status" value="1"/>
</dbReference>
<dbReference type="PANTHER" id="PTHR43751">
    <property type="entry name" value="SULFATASE"/>
    <property type="match status" value="1"/>
</dbReference>
<dbReference type="EC" id="3.1.6.6" evidence="3"/>
<dbReference type="CDD" id="cd16027">
    <property type="entry name" value="SGSH"/>
    <property type="match status" value="1"/>
</dbReference>
<dbReference type="InterPro" id="IPR052701">
    <property type="entry name" value="GAG_Ulvan_Degrading_Sulfatases"/>
</dbReference>
<dbReference type="EMBL" id="CP017641">
    <property type="protein sequence ID" value="APZ95363.1"/>
    <property type="molecule type" value="Genomic_DNA"/>
</dbReference>
<proteinExistence type="predicted"/>
<evidence type="ECO:0000313" key="3">
    <source>
        <dbReference type="EMBL" id="APZ95363.1"/>
    </source>
</evidence>
<dbReference type="AlphaFoldDB" id="A0A1P8WMS7"/>
<dbReference type="InterPro" id="IPR000917">
    <property type="entry name" value="Sulfatase_N"/>
</dbReference>
<feature type="domain" description="Sulfatase N-terminal" evidence="2">
    <location>
        <begin position="15"/>
        <end position="326"/>
    </location>
</feature>
<dbReference type="SUPFAM" id="SSF53649">
    <property type="entry name" value="Alkaline phosphatase-like"/>
    <property type="match status" value="1"/>
</dbReference>
<dbReference type="InterPro" id="IPR017850">
    <property type="entry name" value="Alkaline_phosphatase_core_sf"/>
</dbReference>
<accession>A0A1P8WMS7</accession>
<evidence type="ECO:0000259" key="2">
    <source>
        <dbReference type="Pfam" id="PF00884"/>
    </source>
</evidence>
<dbReference type="PANTHER" id="PTHR43751:SF1">
    <property type="entry name" value="SULFATASE ATSG-RELATED"/>
    <property type="match status" value="1"/>
</dbReference>
<protein>
    <submittedName>
        <fullName evidence="3">Choline-sulfatase</fullName>
        <ecNumber evidence="3">3.1.6.6</ecNumber>
    </submittedName>
</protein>
<sequence>MWLLTTSSVCAADRPNIVFAFADDLGKYASAYADPSRPSANDALQTPNFDRVAREGVLFHNALVSAPSCTPSRAAIVACRHFFRNGSHSQLHHPWMKGFDDPWDEVKGFPLILQDAGYHIGWSYKMHISEDRMGGKKRNYKSAGSRFNSFSQNAMKAADPEAEKAKLLNEVHDNFNAFLDDRKDDQPFYYWFNPTNTHRSWIQGSGQKLWGINPDDLKGRLPTFLPDNEIVREDFADYLGETMAFDAAVGVLLQELTERGELDNTIVVVSGDHGVPGFPRGKCNLYDFGTQVPLAIRWPKHVAADKSVAAPVSLIDLGPTFLDATGLEPTDDMDGQSLLPVIRADDPAKESELRGYAIVGRENHVNEARPGGLPYPMRAIRTRDFLYVVNFAPDRWPVAQPPLSASLIKNVKGGKKSARRMDMDFGPTRTFFAEYEGSQSIATAWKLGFALRPAEELYAVNADPDQVQNLATDPQFEETRAALRKQLFAELTEGNDPRVVGAGDAFDRPPYAPNDPQRGVIAKE</sequence>
<dbReference type="STRING" id="1891926.Fuma_05021"/>
<dbReference type="Proteomes" id="UP000187735">
    <property type="component" value="Chromosome"/>
</dbReference>
<gene>
    <name evidence="3" type="primary">betC_11</name>
    <name evidence="3" type="ORF">Fuma_05021</name>
</gene>
<reference evidence="3 4" key="1">
    <citation type="journal article" date="2016" name="Front. Microbiol.">
        <title>Fuerstia marisgermanicae gen. nov., sp. nov., an Unusual Member of the Phylum Planctomycetes from the German Wadden Sea.</title>
        <authorList>
            <person name="Kohn T."/>
            <person name="Heuer A."/>
            <person name="Jogler M."/>
            <person name="Vollmers J."/>
            <person name="Boedeker C."/>
            <person name="Bunk B."/>
            <person name="Rast P."/>
            <person name="Borchert D."/>
            <person name="Glockner I."/>
            <person name="Freese H.M."/>
            <person name="Klenk H.P."/>
            <person name="Overmann J."/>
            <person name="Kaster A.K."/>
            <person name="Rohde M."/>
            <person name="Wiegand S."/>
            <person name="Jogler C."/>
        </authorList>
    </citation>
    <scope>NUCLEOTIDE SEQUENCE [LARGE SCALE GENOMIC DNA]</scope>
    <source>
        <strain evidence="3 4">NH11</strain>
    </source>
</reference>
<dbReference type="KEGG" id="fmr:Fuma_05021"/>
<name>A0A1P8WMS7_9PLAN</name>